<evidence type="ECO:0008006" key="3">
    <source>
        <dbReference type="Google" id="ProtNLM"/>
    </source>
</evidence>
<dbReference type="EMBL" id="CAJRAU010000001">
    <property type="protein sequence ID" value="CAG5067727.1"/>
    <property type="molecule type" value="Genomic_DNA"/>
</dbReference>
<gene>
    <name evidence="1" type="ORF">DYBT9623_00449</name>
</gene>
<dbReference type="SUPFAM" id="SSF52833">
    <property type="entry name" value="Thioredoxin-like"/>
    <property type="match status" value="1"/>
</dbReference>
<dbReference type="RefSeq" id="WP_215231876.1">
    <property type="nucleotide sequence ID" value="NZ_CAJRAU010000001.1"/>
</dbReference>
<evidence type="ECO:0000313" key="2">
    <source>
        <dbReference type="Proteomes" id="UP000679725"/>
    </source>
</evidence>
<sequence>MEKLATSNEAVLGISRPIVDRGTWIKARVALMNEEKELSKMADSLAEKRRNLPWVRVDKDYIFETTEGPKNLSDLFNGNSQLFIYHFMFAPEWEEGCPGCSFMADHLDGPNLHIPHHDVSIVVVSRAPMSKILPFKKRMGWQFPWVSSFGSDFNYDYNVSFTEEQIKSGNVYYNYEILPHDADTESPGASVFYKDENGDIFHTYSAYARGLDILLTAHNILDMSAKGRNEDGTMDWMRHHDKYEDFKGKTESCCH</sequence>
<name>A0ABM8UJQ0_9BACT</name>
<protein>
    <recommendedName>
        <fullName evidence="3">DUF899 domain-containing protein</fullName>
    </recommendedName>
</protein>
<dbReference type="Pfam" id="PF05988">
    <property type="entry name" value="DUF899"/>
    <property type="match status" value="1"/>
</dbReference>
<comment type="caution">
    <text evidence="1">The sequence shown here is derived from an EMBL/GenBank/DDBJ whole genome shotgun (WGS) entry which is preliminary data.</text>
</comment>
<dbReference type="InterPro" id="IPR010296">
    <property type="entry name" value="DUF899_thioredox"/>
</dbReference>
<dbReference type="Proteomes" id="UP000679725">
    <property type="component" value="Unassembled WGS sequence"/>
</dbReference>
<evidence type="ECO:0000313" key="1">
    <source>
        <dbReference type="EMBL" id="CAG5067727.1"/>
    </source>
</evidence>
<dbReference type="InterPro" id="IPR036249">
    <property type="entry name" value="Thioredoxin-like_sf"/>
</dbReference>
<accession>A0ABM8UJQ0</accession>
<reference evidence="1 2" key="1">
    <citation type="submission" date="2021-04" db="EMBL/GenBank/DDBJ databases">
        <authorList>
            <person name="Rodrigo-Torres L."/>
            <person name="Arahal R. D."/>
            <person name="Lucena T."/>
        </authorList>
    </citation>
    <scope>NUCLEOTIDE SEQUENCE [LARGE SCALE GENOMIC DNA]</scope>
    <source>
        <strain evidence="1 2">CECT 9623</strain>
    </source>
</reference>
<proteinExistence type="predicted"/>
<keyword evidence="2" id="KW-1185">Reference proteome</keyword>
<organism evidence="1 2">
    <name type="scientific">Dyadobacter linearis</name>
    <dbReference type="NCBI Taxonomy" id="2823330"/>
    <lineage>
        <taxon>Bacteria</taxon>
        <taxon>Pseudomonadati</taxon>
        <taxon>Bacteroidota</taxon>
        <taxon>Cytophagia</taxon>
        <taxon>Cytophagales</taxon>
        <taxon>Spirosomataceae</taxon>
        <taxon>Dyadobacter</taxon>
    </lineage>
</organism>